<dbReference type="GO" id="GO:0015421">
    <property type="term" value="F:ABC-type oligopeptide transporter activity"/>
    <property type="evidence" value="ECO:0007669"/>
    <property type="project" value="TreeGrafter"/>
</dbReference>
<evidence type="ECO:0000256" key="6">
    <source>
        <dbReference type="ARBA" id="ARBA00022741"/>
    </source>
</evidence>
<name>A0A1H9FEZ0_9BACI</name>
<dbReference type="GO" id="GO:0005524">
    <property type="term" value="F:ATP binding"/>
    <property type="evidence" value="ECO:0007669"/>
    <property type="project" value="UniProtKB-KW"/>
</dbReference>
<dbReference type="PROSITE" id="PS50929">
    <property type="entry name" value="ABC_TM1F"/>
    <property type="match status" value="1"/>
</dbReference>
<dbReference type="FunFam" id="3.40.50.300:FF:000221">
    <property type="entry name" value="Multidrug ABC transporter ATP-binding protein"/>
    <property type="match status" value="1"/>
</dbReference>
<keyword evidence="11 13" id="KW-1133">Transmembrane helix</keyword>
<organism evidence="17 18">
    <name type="scientific">Lysinibacillus fusiformis</name>
    <dbReference type="NCBI Taxonomy" id="28031"/>
    <lineage>
        <taxon>Bacteria</taxon>
        <taxon>Bacillati</taxon>
        <taxon>Bacillota</taxon>
        <taxon>Bacilli</taxon>
        <taxon>Bacillales</taxon>
        <taxon>Bacillaceae</taxon>
        <taxon>Lysinibacillus</taxon>
    </lineage>
</organism>
<dbReference type="CDD" id="cd18570">
    <property type="entry name" value="ABC_6TM_PCAT1_LagD_like"/>
    <property type="match status" value="1"/>
</dbReference>
<dbReference type="Pfam" id="PF03412">
    <property type="entry name" value="Peptidase_C39"/>
    <property type="match status" value="1"/>
</dbReference>
<evidence type="ECO:0000259" key="15">
    <source>
        <dbReference type="PROSITE" id="PS50929"/>
    </source>
</evidence>
<feature type="transmembrane region" description="Helical" evidence="13">
    <location>
        <begin position="201"/>
        <end position="221"/>
    </location>
</feature>
<evidence type="ECO:0000313" key="18">
    <source>
        <dbReference type="Proteomes" id="UP000199410"/>
    </source>
</evidence>
<dbReference type="InterPro" id="IPR036640">
    <property type="entry name" value="ABC1_TM_sf"/>
</dbReference>
<feature type="transmembrane region" description="Helical" evidence="13">
    <location>
        <begin position="393"/>
        <end position="411"/>
    </location>
</feature>
<feature type="transmembrane region" description="Helical" evidence="13">
    <location>
        <begin position="302"/>
        <end position="321"/>
    </location>
</feature>
<dbReference type="Proteomes" id="UP000199410">
    <property type="component" value="Unassembled WGS sequence"/>
</dbReference>
<dbReference type="Gene3D" id="3.40.50.300">
    <property type="entry name" value="P-loop containing nucleotide triphosphate hydrolases"/>
    <property type="match status" value="1"/>
</dbReference>
<feature type="domain" description="ABC transmembrane type-1" evidence="15">
    <location>
        <begin position="167"/>
        <end position="446"/>
    </location>
</feature>
<dbReference type="PANTHER" id="PTHR43394:SF1">
    <property type="entry name" value="ATP-BINDING CASSETTE SUB-FAMILY B MEMBER 10, MITOCHONDRIAL"/>
    <property type="match status" value="1"/>
</dbReference>
<dbReference type="SUPFAM" id="SSF52540">
    <property type="entry name" value="P-loop containing nucleoside triphosphate hydrolases"/>
    <property type="match status" value="1"/>
</dbReference>
<evidence type="ECO:0000256" key="3">
    <source>
        <dbReference type="ARBA" id="ARBA00022475"/>
    </source>
</evidence>
<evidence type="ECO:0000259" key="16">
    <source>
        <dbReference type="PROSITE" id="PS50990"/>
    </source>
</evidence>
<feature type="domain" description="Peptidase C39" evidence="16">
    <location>
        <begin position="10"/>
        <end position="134"/>
    </location>
</feature>
<evidence type="ECO:0000256" key="2">
    <source>
        <dbReference type="ARBA" id="ARBA00022448"/>
    </source>
</evidence>
<dbReference type="GO" id="GO:0006508">
    <property type="term" value="P:proteolysis"/>
    <property type="evidence" value="ECO:0007669"/>
    <property type="project" value="UniProtKB-KW"/>
</dbReference>
<proteinExistence type="predicted"/>
<dbReference type="EMBL" id="FOEL01000004">
    <property type="protein sequence ID" value="SEQ36459.1"/>
    <property type="molecule type" value="Genomic_DNA"/>
</dbReference>
<dbReference type="InterPro" id="IPR027417">
    <property type="entry name" value="P-loop_NTPase"/>
</dbReference>
<dbReference type="GO" id="GO:0016887">
    <property type="term" value="F:ATP hydrolysis activity"/>
    <property type="evidence" value="ECO:0007669"/>
    <property type="project" value="InterPro"/>
</dbReference>
<dbReference type="InterPro" id="IPR039421">
    <property type="entry name" value="Type_1_exporter"/>
</dbReference>
<sequence length="730" mass="82074">MFKKYVCVKQYDQKDCGVACLATVSKQYGLKIPISQLREVAGTDKQGTNILGLIKAAEKIGFTAKAVKGDVTSLFQEIPLPAIAHCIIDGQLLHYIVIHKISQKEVIVADPAKGIVKYSPEEFFKIWTGVLVLLIPSVKFERGDETQGLLARFIHLLKPQKWLFFQIIISSILYTMLGIASAFYFQLLIDDILVFNLEKSLHIISLGILLLYTFQIILDAFRNYLLLHISQKLDISLILSYYSHVLNLPMNFFSTRKIGEIISRLIDASKVRQALSGATLSIVLDTVMVIVGAIILYTQNAFLFGITLIMVPIYILIVWVFKKAYENINRREMEENAQLNAYLVESLNGVETIKAYNAEKATKDELEKRFIKFLKSIFKHGLIDNYQNSLKNYLGLVSGTVILWVGSYQVLKGNMTAGQLIAFNALLAYFLTPLQNLVNLQPMLQSAIVASQRLGEIFDLETEEEKHKGKRMVPQHLKGDIDIRNVDFRYGTRSLILKDVNLSIGQGEKVAFVGESGSGKTTLAKLLLNFYQPEKGEILINGNNLQDLDFHKLREKIAYVSQESFFFSGTIEENLSLGTDNDVTLEDIVDAAKIAKAHDFINTLPLRYSTVLEENASNLSGGQRQRLSITRAILKKPDILILDEATSNLDSITEKAISETIDDYCSGVTTIIIAHRLSTIKKCDKICVIEQGHIIEIGTHEELLNSKGRYYELWRNQIAGANEQIELVTS</sequence>
<dbReference type="AlphaFoldDB" id="A0A1H9FEZ0"/>
<dbReference type="GO" id="GO:0008234">
    <property type="term" value="F:cysteine-type peptidase activity"/>
    <property type="evidence" value="ECO:0007669"/>
    <property type="project" value="UniProtKB-KW"/>
</dbReference>
<feature type="domain" description="ABC transporter" evidence="14">
    <location>
        <begin position="481"/>
        <end position="716"/>
    </location>
</feature>
<comment type="subcellular location">
    <subcellularLocation>
        <location evidence="1">Cell membrane</location>
        <topology evidence="1">Multi-pass membrane protein</topology>
    </subcellularLocation>
</comment>
<evidence type="ECO:0000256" key="12">
    <source>
        <dbReference type="ARBA" id="ARBA00023136"/>
    </source>
</evidence>
<dbReference type="NCBIfam" id="TIGR01193">
    <property type="entry name" value="bacteriocin_ABC"/>
    <property type="match status" value="1"/>
</dbReference>
<dbReference type="PROSITE" id="PS50893">
    <property type="entry name" value="ABC_TRANSPORTER_2"/>
    <property type="match status" value="1"/>
</dbReference>
<evidence type="ECO:0000256" key="10">
    <source>
        <dbReference type="ARBA" id="ARBA00022967"/>
    </source>
</evidence>
<evidence type="ECO:0000259" key="14">
    <source>
        <dbReference type="PROSITE" id="PS50893"/>
    </source>
</evidence>
<evidence type="ECO:0000256" key="13">
    <source>
        <dbReference type="SAM" id="Phobius"/>
    </source>
</evidence>
<keyword evidence="3" id="KW-1003">Cell membrane</keyword>
<keyword evidence="10" id="KW-1278">Translocase</keyword>
<dbReference type="PANTHER" id="PTHR43394">
    <property type="entry name" value="ATP-DEPENDENT PERMEASE MDL1, MITOCHONDRIAL"/>
    <property type="match status" value="1"/>
</dbReference>
<feature type="transmembrane region" description="Helical" evidence="13">
    <location>
        <begin position="162"/>
        <end position="189"/>
    </location>
</feature>
<evidence type="ECO:0000256" key="8">
    <source>
        <dbReference type="ARBA" id="ARBA00022807"/>
    </source>
</evidence>
<dbReference type="Pfam" id="PF00005">
    <property type="entry name" value="ABC_tran"/>
    <property type="match status" value="1"/>
</dbReference>
<evidence type="ECO:0000256" key="7">
    <source>
        <dbReference type="ARBA" id="ARBA00022801"/>
    </source>
</evidence>
<gene>
    <name evidence="17" type="ORF">SAMN02787113_01589</name>
</gene>
<dbReference type="Pfam" id="PF00664">
    <property type="entry name" value="ABC_membrane"/>
    <property type="match status" value="1"/>
</dbReference>
<dbReference type="RefSeq" id="WP_089985899.1">
    <property type="nucleotide sequence ID" value="NZ_BJOM01000013.1"/>
</dbReference>
<dbReference type="SUPFAM" id="SSF90123">
    <property type="entry name" value="ABC transporter transmembrane region"/>
    <property type="match status" value="1"/>
</dbReference>
<keyword evidence="5 13" id="KW-0812">Transmembrane</keyword>
<evidence type="ECO:0000256" key="1">
    <source>
        <dbReference type="ARBA" id="ARBA00004651"/>
    </source>
</evidence>
<dbReference type="SMART" id="SM00382">
    <property type="entry name" value="AAA"/>
    <property type="match status" value="1"/>
</dbReference>
<keyword evidence="8" id="KW-0788">Thiol protease</keyword>
<protein>
    <submittedName>
        <fullName evidence="17">ATP-binding cassette, subfamily B</fullName>
    </submittedName>
</protein>
<dbReference type="Gene3D" id="3.90.70.10">
    <property type="entry name" value="Cysteine proteinases"/>
    <property type="match status" value="1"/>
</dbReference>
<dbReference type="PROSITE" id="PS50990">
    <property type="entry name" value="PEPTIDASE_C39"/>
    <property type="match status" value="1"/>
</dbReference>
<keyword evidence="2" id="KW-0813">Transport</keyword>
<evidence type="ECO:0000313" key="17">
    <source>
        <dbReference type="EMBL" id="SEQ36459.1"/>
    </source>
</evidence>
<evidence type="ECO:0000256" key="4">
    <source>
        <dbReference type="ARBA" id="ARBA00022670"/>
    </source>
</evidence>
<dbReference type="GO" id="GO:0043214">
    <property type="term" value="F:ABC-type bacteriocin transporter activity"/>
    <property type="evidence" value="ECO:0007669"/>
    <property type="project" value="InterPro"/>
</dbReference>
<evidence type="ECO:0000256" key="9">
    <source>
        <dbReference type="ARBA" id="ARBA00022840"/>
    </source>
</evidence>
<dbReference type="InterPro" id="IPR005074">
    <property type="entry name" value="Peptidase_C39"/>
</dbReference>
<dbReference type="InterPro" id="IPR011527">
    <property type="entry name" value="ABC1_TM_dom"/>
</dbReference>
<evidence type="ECO:0000256" key="11">
    <source>
        <dbReference type="ARBA" id="ARBA00022989"/>
    </source>
</evidence>
<dbReference type="InterPro" id="IPR003439">
    <property type="entry name" value="ABC_transporter-like_ATP-bd"/>
</dbReference>
<keyword evidence="6" id="KW-0547">Nucleotide-binding</keyword>
<keyword evidence="7" id="KW-0378">Hydrolase</keyword>
<dbReference type="InterPro" id="IPR003593">
    <property type="entry name" value="AAA+_ATPase"/>
</dbReference>
<keyword evidence="12 13" id="KW-0472">Membrane</keyword>
<comment type="caution">
    <text evidence="17">The sequence shown here is derived from an EMBL/GenBank/DDBJ whole genome shotgun (WGS) entry which is preliminary data.</text>
</comment>
<feature type="transmembrane region" description="Helical" evidence="13">
    <location>
        <begin position="274"/>
        <end position="296"/>
    </location>
</feature>
<dbReference type="CDD" id="cd02418">
    <property type="entry name" value="Peptidase_C39B"/>
    <property type="match status" value="1"/>
</dbReference>
<dbReference type="GO" id="GO:0005886">
    <property type="term" value="C:plasma membrane"/>
    <property type="evidence" value="ECO:0007669"/>
    <property type="project" value="UniProtKB-SubCell"/>
</dbReference>
<evidence type="ECO:0000256" key="5">
    <source>
        <dbReference type="ARBA" id="ARBA00022692"/>
    </source>
</evidence>
<dbReference type="Gene3D" id="1.20.1560.10">
    <property type="entry name" value="ABC transporter type 1, transmembrane domain"/>
    <property type="match status" value="1"/>
</dbReference>
<dbReference type="InterPro" id="IPR005897">
    <property type="entry name" value="Pept_C39_ABC_bacteriocin"/>
</dbReference>
<keyword evidence="9 17" id="KW-0067">ATP-binding</keyword>
<accession>A0A1H9FEZ0</accession>
<reference evidence="17 18" key="1">
    <citation type="submission" date="2016-10" db="EMBL/GenBank/DDBJ databases">
        <authorList>
            <person name="Varghese N."/>
            <person name="Submissions S."/>
        </authorList>
    </citation>
    <scope>NUCLEOTIDE SEQUENCE [LARGE SCALE GENOMIC DNA]</scope>
    <source>
        <strain evidence="17 18">TC-13</strain>
    </source>
</reference>
<keyword evidence="4" id="KW-0645">Protease</keyword>